<protein>
    <submittedName>
        <fullName evidence="2">Uncharacterized protein</fullName>
    </submittedName>
</protein>
<evidence type="ECO:0000313" key="7">
    <source>
        <dbReference type="Proteomes" id="UP000435112"/>
    </source>
</evidence>
<evidence type="ECO:0000313" key="4">
    <source>
        <dbReference type="EMBL" id="KAE9294624.1"/>
    </source>
</evidence>
<evidence type="ECO:0000313" key="6">
    <source>
        <dbReference type="Proteomes" id="UP000434957"/>
    </source>
</evidence>
<reference evidence="5 7" key="1">
    <citation type="submission" date="2018-09" db="EMBL/GenBank/DDBJ databases">
        <title>Genomic investigation of the strawberry pathogen Phytophthora fragariae indicates pathogenicity is determined by transcriptional variation in three key races.</title>
        <authorList>
            <person name="Adams T.M."/>
            <person name="Armitage A.D."/>
            <person name="Sobczyk M.K."/>
            <person name="Bates H.J."/>
            <person name="Dunwell J.M."/>
            <person name="Nellist C.F."/>
            <person name="Harrison R.J."/>
        </authorList>
    </citation>
    <scope>NUCLEOTIDE SEQUENCE [LARGE SCALE GENOMIC DNA]</scope>
    <source>
        <strain evidence="3 5">SCRP249</strain>
        <strain evidence="2 7">SCRP324</strain>
        <strain evidence="4 6">SCRP333</strain>
    </source>
</reference>
<keyword evidence="6" id="KW-1185">Reference proteome</keyword>
<name>A0A6A3IL72_9STRA</name>
<accession>A0A6A3IL72</accession>
<dbReference type="Proteomes" id="UP000434957">
    <property type="component" value="Unassembled WGS sequence"/>
</dbReference>
<evidence type="ECO:0000313" key="5">
    <source>
        <dbReference type="Proteomes" id="UP000429607"/>
    </source>
</evidence>
<sequence>MALESARNGHEESTAQVSNHFAFRVTCSNPTMKFPLSACPFQELELTDTEKNAIKSKSDGILSETMAEYERMLVQDNGVLDTERWSSSSGKRASQRTRTDVRSQ</sequence>
<comment type="caution">
    <text evidence="2">The sequence shown here is derived from an EMBL/GenBank/DDBJ whole genome shotgun (WGS) entry which is preliminary data.</text>
</comment>
<organism evidence="2 7">
    <name type="scientific">Phytophthora rubi</name>
    <dbReference type="NCBI Taxonomy" id="129364"/>
    <lineage>
        <taxon>Eukaryota</taxon>
        <taxon>Sar</taxon>
        <taxon>Stramenopiles</taxon>
        <taxon>Oomycota</taxon>
        <taxon>Peronosporomycetes</taxon>
        <taxon>Peronosporales</taxon>
        <taxon>Peronosporaceae</taxon>
        <taxon>Phytophthora</taxon>
    </lineage>
</organism>
<evidence type="ECO:0000256" key="1">
    <source>
        <dbReference type="SAM" id="MobiDB-lite"/>
    </source>
</evidence>
<dbReference type="EMBL" id="QXFT01002680">
    <property type="protein sequence ID" value="KAE9294624.1"/>
    <property type="molecule type" value="Genomic_DNA"/>
</dbReference>
<dbReference type="OrthoDB" id="10603179at2759"/>
<dbReference type="Proteomes" id="UP000429607">
    <property type="component" value="Unassembled WGS sequence"/>
</dbReference>
<dbReference type="AlphaFoldDB" id="A0A6A3IL72"/>
<dbReference type="Proteomes" id="UP000435112">
    <property type="component" value="Unassembled WGS sequence"/>
</dbReference>
<feature type="region of interest" description="Disordered" evidence="1">
    <location>
        <begin position="80"/>
        <end position="104"/>
    </location>
</feature>
<dbReference type="EMBL" id="QXFV01002657">
    <property type="protein sequence ID" value="KAE8984927.1"/>
    <property type="molecule type" value="Genomic_DNA"/>
</dbReference>
<dbReference type="EMBL" id="QXFU01002676">
    <property type="protein sequence ID" value="KAE8982820.1"/>
    <property type="molecule type" value="Genomic_DNA"/>
</dbReference>
<proteinExistence type="predicted"/>
<evidence type="ECO:0000313" key="3">
    <source>
        <dbReference type="EMBL" id="KAE8984927.1"/>
    </source>
</evidence>
<evidence type="ECO:0000313" key="2">
    <source>
        <dbReference type="EMBL" id="KAE8982820.1"/>
    </source>
</evidence>
<gene>
    <name evidence="3" type="ORF">PR001_g23040</name>
    <name evidence="2" type="ORF">PR002_g23425</name>
    <name evidence="4" type="ORF">PR003_g24214</name>
</gene>